<feature type="repeat" description="PPR" evidence="2">
    <location>
        <begin position="375"/>
        <end position="409"/>
    </location>
</feature>
<evidence type="ECO:0000256" key="2">
    <source>
        <dbReference type="PROSITE-ProRule" id="PRU00708"/>
    </source>
</evidence>
<feature type="region of interest" description="Disordered" evidence="3">
    <location>
        <begin position="48"/>
        <end position="68"/>
    </location>
</feature>
<keyword evidence="5" id="KW-1185">Reference proteome</keyword>
<evidence type="ECO:0000256" key="3">
    <source>
        <dbReference type="SAM" id="MobiDB-lite"/>
    </source>
</evidence>
<feature type="repeat" description="PPR" evidence="2">
    <location>
        <begin position="200"/>
        <end position="234"/>
    </location>
</feature>
<organism evidence="4 5">
    <name type="scientific">Linum tenue</name>
    <dbReference type="NCBI Taxonomy" id="586396"/>
    <lineage>
        <taxon>Eukaryota</taxon>
        <taxon>Viridiplantae</taxon>
        <taxon>Streptophyta</taxon>
        <taxon>Embryophyta</taxon>
        <taxon>Tracheophyta</taxon>
        <taxon>Spermatophyta</taxon>
        <taxon>Magnoliopsida</taxon>
        <taxon>eudicotyledons</taxon>
        <taxon>Gunneridae</taxon>
        <taxon>Pentapetalae</taxon>
        <taxon>rosids</taxon>
        <taxon>fabids</taxon>
        <taxon>Malpighiales</taxon>
        <taxon>Linaceae</taxon>
        <taxon>Linum</taxon>
    </lineage>
</organism>
<dbReference type="AlphaFoldDB" id="A0AAV0I957"/>
<reference evidence="4" key="1">
    <citation type="submission" date="2022-08" db="EMBL/GenBank/DDBJ databases">
        <authorList>
            <person name="Gutierrez-Valencia J."/>
        </authorList>
    </citation>
    <scope>NUCLEOTIDE SEQUENCE</scope>
</reference>
<accession>A0AAV0I957</accession>
<dbReference type="Gene3D" id="1.25.40.10">
    <property type="entry name" value="Tetratricopeptide repeat domain"/>
    <property type="match status" value="6"/>
</dbReference>
<dbReference type="Pfam" id="PF12854">
    <property type="entry name" value="PPR_1"/>
    <property type="match status" value="1"/>
</dbReference>
<evidence type="ECO:0000313" key="4">
    <source>
        <dbReference type="EMBL" id="CAI0393472.1"/>
    </source>
</evidence>
<feature type="compositionally biased region" description="Basic and acidic residues" evidence="3">
    <location>
        <begin position="50"/>
        <end position="67"/>
    </location>
</feature>
<feature type="repeat" description="PPR" evidence="2">
    <location>
        <begin position="340"/>
        <end position="374"/>
    </location>
</feature>
<evidence type="ECO:0000313" key="5">
    <source>
        <dbReference type="Proteomes" id="UP001154282"/>
    </source>
</evidence>
<evidence type="ECO:0000256" key="1">
    <source>
        <dbReference type="ARBA" id="ARBA00022737"/>
    </source>
</evidence>
<feature type="repeat" description="PPR" evidence="2">
    <location>
        <begin position="515"/>
        <end position="549"/>
    </location>
</feature>
<protein>
    <recommendedName>
        <fullName evidence="6">Pentatricopeptide repeat-containing protein</fullName>
    </recommendedName>
</protein>
<keyword evidence="1" id="KW-0677">Repeat</keyword>
<dbReference type="Proteomes" id="UP001154282">
    <property type="component" value="Unassembled WGS sequence"/>
</dbReference>
<dbReference type="InterPro" id="IPR051222">
    <property type="entry name" value="PPR/CCM1_RNA-binding"/>
</dbReference>
<dbReference type="Pfam" id="PF01535">
    <property type="entry name" value="PPR"/>
    <property type="match status" value="2"/>
</dbReference>
<name>A0AAV0I957_9ROSI</name>
<evidence type="ECO:0008006" key="6">
    <source>
        <dbReference type="Google" id="ProtNLM"/>
    </source>
</evidence>
<feature type="repeat" description="PPR" evidence="2">
    <location>
        <begin position="480"/>
        <end position="514"/>
    </location>
</feature>
<gene>
    <name evidence="4" type="ORF">LITE_LOCUS7948</name>
</gene>
<dbReference type="EMBL" id="CAMGYJ010000003">
    <property type="protein sequence ID" value="CAI0393472.1"/>
    <property type="molecule type" value="Genomic_DNA"/>
</dbReference>
<dbReference type="PANTHER" id="PTHR47942:SF16">
    <property type="entry name" value="PENTATRICOPEPTIDE REPEAT DOMAIN CONTAINING PROTEIN-RELATED"/>
    <property type="match status" value="1"/>
</dbReference>
<feature type="repeat" description="PPR" evidence="2">
    <location>
        <begin position="305"/>
        <end position="339"/>
    </location>
</feature>
<dbReference type="InterPro" id="IPR011990">
    <property type="entry name" value="TPR-like_helical_dom_sf"/>
</dbReference>
<dbReference type="Pfam" id="PF13041">
    <property type="entry name" value="PPR_2"/>
    <property type="match status" value="5"/>
</dbReference>
<dbReference type="PANTHER" id="PTHR47942">
    <property type="entry name" value="TETRATRICOPEPTIDE REPEAT (TPR)-LIKE SUPERFAMILY PROTEIN-RELATED"/>
    <property type="match status" value="1"/>
</dbReference>
<feature type="repeat" description="PPR" evidence="2">
    <location>
        <begin position="445"/>
        <end position="479"/>
    </location>
</feature>
<dbReference type="PROSITE" id="PS51375">
    <property type="entry name" value="PPR"/>
    <property type="match status" value="11"/>
</dbReference>
<dbReference type="NCBIfam" id="TIGR00756">
    <property type="entry name" value="PPR"/>
    <property type="match status" value="11"/>
</dbReference>
<sequence length="768" mass="85596">MPKCSRRTTVTVANLLLSRSSSAFHQLLSCKSPSLALQLHFSVATLQSNSHKDDGRHNDCNGKRQDGNETELPIHHKIFKSPAKMGSYQSGDSSFYSLIETYANNCDFESLEKVLGRMKRENRVFLEKSFILVFRAYGKAGFPGKALELFDRMADEFQCKRTVKSFNSVLNVVIHAGLFRQALEFYDHVVSSKHVNISPNVLSFNLIIKALCKLGLVDKAIQVFRDMPVRQCDPDVYTYCTLMDGLCKEDRIDEAVSLLDEMQVEGCFPNPPTFNVLINGLCKKGDLARAGKLVDNMFFKGCVPSEVTYNTLIHGLCLKGKLDKAVSLLDRMVSSKCVPNEVTYGTVINGLVKQGKALEGVQVLVSLEHRGHSVNEYVFSTLISGLFKEGKPEDGMKLFKGMIEKRCKLNTVVYSVVIDGLCKDGKADEALEILSEMENKGIVPNAFTYSSLMKGFFEIGKSHKAIEVWKAMAKEKCVENDICYSVVIDGLCKTGSIEEAMIVWTQMLHKGCKPDVITYSSMIHGLCCSGSLEDALKLYNEMLCQEPNSQPDIVTYNILFDALCNRSSLSTAIDLLNRMLDRGVDPDVITCNIFLRALGEKIDPPQDGTEFLDELVVRLFKRQSTLGASQILGVMLQKFLLPKASTWGIAVQEFCRPKKVQVAIERCRNNVYGLVGLRRELDGRLRRVARYEVHALVIAAVATIPSSSMFPAMMNAAKSPSSILNSVFFRSSSHLLQLPLVGRVRQYVDRDLVSSPRKTATDLHNVHS</sequence>
<feature type="repeat" description="PPR" evidence="2">
    <location>
        <begin position="552"/>
        <end position="586"/>
    </location>
</feature>
<proteinExistence type="predicted"/>
<feature type="repeat" description="PPR" evidence="2">
    <location>
        <begin position="270"/>
        <end position="304"/>
    </location>
</feature>
<dbReference type="InterPro" id="IPR002885">
    <property type="entry name" value="PPR_rpt"/>
</dbReference>
<feature type="repeat" description="PPR" evidence="2">
    <location>
        <begin position="235"/>
        <end position="269"/>
    </location>
</feature>
<comment type="caution">
    <text evidence="4">The sequence shown here is derived from an EMBL/GenBank/DDBJ whole genome shotgun (WGS) entry which is preliminary data.</text>
</comment>
<feature type="repeat" description="PPR" evidence="2">
    <location>
        <begin position="410"/>
        <end position="444"/>
    </location>
</feature>